<evidence type="ECO:0000256" key="2">
    <source>
        <dbReference type="ARBA" id="ARBA00022679"/>
    </source>
</evidence>
<dbReference type="GO" id="GO:0016757">
    <property type="term" value="F:glycosyltransferase activity"/>
    <property type="evidence" value="ECO:0007669"/>
    <property type="project" value="UniProtKB-KW"/>
</dbReference>
<evidence type="ECO:0000256" key="1">
    <source>
        <dbReference type="ARBA" id="ARBA00022676"/>
    </source>
</evidence>
<dbReference type="RefSeq" id="WP_044049148.1">
    <property type="nucleotide sequence ID" value="NZ_CP003984.1"/>
</dbReference>
<dbReference type="SUPFAM" id="SSF53756">
    <property type="entry name" value="UDP-Glycosyltransferase/glycogen phosphorylase"/>
    <property type="match status" value="1"/>
</dbReference>
<proteinExistence type="predicted"/>
<keyword evidence="2" id="KW-0808">Transferase</keyword>
<evidence type="ECO:0000313" key="4">
    <source>
        <dbReference type="Proteomes" id="UP000028680"/>
    </source>
</evidence>
<accession>A0AAN0RHE4</accession>
<dbReference type="KEGG" id="ptp:RCA23_c07060"/>
<dbReference type="Gene3D" id="3.40.50.2000">
    <property type="entry name" value="Glycogen Phosphorylase B"/>
    <property type="match status" value="2"/>
</dbReference>
<keyword evidence="1" id="KW-0328">Glycosyltransferase</keyword>
<dbReference type="Proteomes" id="UP000028680">
    <property type="component" value="Chromosome"/>
</dbReference>
<dbReference type="PANTHER" id="PTHR12526:SF510">
    <property type="entry name" value="D-INOSITOL 3-PHOSPHATE GLYCOSYLTRANSFERASE"/>
    <property type="match status" value="1"/>
</dbReference>
<reference evidence="3 4" key="1">
    <citation type="journal article" date="2014" name="ISME J.">
        <title>Adaptation of an abundant Roseobacter RCA organism to pelagic systems revealed by genomic and transcriptomic analyses.</title>
        <authorList>
            <person name="Voget S."/>
            <person name="Wemheuer B."/>
            <person name="Brinkhoff T."/>
            <person name="Vollmers J."/>
            <person name="Dietrich S."/>
            <person name="Giebel H.A."/>
            <person name="Beardsley C."/>
            <person name="Sardemann C."/>
            <person name="Bakenhus I."/>
            <person name="Billerbeck S."/>
            <person name="Daniel R."/>
            <person name="Simon M."/>
        </authorList>
    </citation>
    <scope>NUCLEOTIDE SEQUENCE [LARGE SCALE GENOMIC DNA]</scope>
    <source>
        <strain evidence="3 4">RCA23</strain>
    </source>
</reference>
<name>A0AAN0RHE4_9RHOB</name>
<protein>
    <submittedName>
        <fullName evidence="3">Glycosyltransferase</fullName>
    </submittedName>
</protein>
<dbReference type="Pfam" id="PF13692">
    <property type="entry name" value="Glyco_trans_1_4"/>
    <property type="match status" value="1"/>
</dbReference>
<sequence>MNILLLSRYTRLGASSRLRSMQYLHALTREGLHVQVAPFFDDAYLEALYSRKGAPGSTMGYMLRRVRHMRRHPAPDLIWLEKEALPWIPWLIERALLPRGVPIVSDYDDAIFHRYDQHQRVAVRVALGRKIEGVMAASNLVMVGNQYLADHAWRSGAKRVETIPTVVDLEAYDVHPAKKSSDTTRIGWIGTPHTWKELAHPIHTVLEPLLKQNQALFRAVGAAMQPETVGSLEILPWTEDTEVSLIQNMDIGVMPLPETPWTRGKCGYKLIQYMACGLPVVASPVGVNCEIVEHGVNGFLAETNEEWRSAVETLLSDADLRRRMGAAGRKKVEDSYSLQVWGPRVAQMLRQVADEGQKV</sequence>
<keyword evidence="4" id="KW-1185">Reference proteome</keyword>
<dbReference type="AlphaFoldDB" id="A0AAN0RHE4"/>
<evidence type="ECO:0000313" key="3">
    <source>
        <dbReference type="EMBL" id="AII86264.1"/>
    </source>
</evidence>
<dbReference type="PANTHER" id="PTHR12526">
    <property type="entry name" value="GLYCOSYLTRANSFERASE"/>
    <property type="match status" value="1"/>
</dbReference>
<gene>
    <name evidence="3" type="ORF">RCA23_c07060</name>
</gene>
<organism evidence="3 4">
    <name type="scientific">Planktomarina temperata RCA23</name>
    <dbReference type="NCBI Taxonomy" id="666509"/>
    <lineage>
        <taxon>Bacteria</taxon>
        <taxon>Pseudomonadati</taxon>
        <taxon>Pseudomonadota</taxon>
        <taxon>Alphaproteobacteria</taxon>
        <taxon>Rhodobacterales</taxon>
        <taxon>Paracoccaceae</taxon>
        <taxon>Planktomarina</taxon>
    </lineage>
</organism>
<dbReference type="EMBL" id="CP003984">
    <property type="protein sequence ID" value="AII86264.1"/>
    <property type="molecule type" value="Genomic_DNA"/>
</dbReference>
<dbReference type="CDD" id="cd03801">
    <property type="entry name" value="GT4_PimA-like"/>
    <property type="match status" value="1"/>
</dbReference>